<sequence length="193" mass="21098">MVGMASPTCGQPFNTYRSQQIVEVHTPFQGMGAQSAAAPMNLTSQYPSGSLHTSIDTPLQPAHQPQTVHNLSQNAHIPGHPTKRWQEGFVGQRPPHSTESTGLSYPSFPTSGTPLRAPLDTLSPSLSVHAPVFIPGKLRRTNPVRISTPSGCKVTFEGGICKVWDPLPLSRRSVQVRMENVQQKDERLSRETK</sequence>
<gene>
    <name evidence="1" type="ORF">RDB_LOCUS167534</name>
</gene>
<dbReference type="Proteomes" id="UP000663841">
    <property type="component" value="Unassembled WGS sequence"/>
</dbReference>
<protein>
    <submittedName>
        <fullName evidence="1">Uncharacterized protein</fullName>
    </submittedName>
</protein>
<evidence type="ECO:0000313" key="1">
    <source>
        <dbReference type="EMBL" id="CAE6467290.1"/>
    </source>
</evidence>
<reference evidence="1" key="1">
    <citation type="submission" date="2021-01" db="EMBL/GenBank/DDBJ databases">
        <authorList>
            <person name="Kaushik A."/>
        </authorList>
    </citation>
    <scope>NUCLEOTIDE SEQUENCE</scope>
    <source>
        <strain evidence="1">AG3-T5</strain>
    </source>
</reference>
<organism evidence="1 2">
    <name type="scientific">Rhizoctonia solani</name>
    <dbReference type="NCBI Taxonomy" id="456999"/>
    <lineage>
        <taxon>Eukaryota</taxon>
        <taxon>Fungi</taxon>
        <taxon>Dikarya</taxon>
        <taxon>Basidiomycota</taxon>
        <taxon>Agaricomycotina</taxon>
        <taxon>Agaricomycetes</taxon>
        <taxon>Cantharellales</taxon>
        <taxon>Ceratobasidiaceae</taxon>
        <taxon>Rhizoctonia</taxon>
    </lineage>
</organism>
<evidence type="ECO:0000313" key="2">
    <source>
        <dbReference type="Proteomes" id="UP000663841"/>
    </source>
</evidence>
<comment type="caution">
    <text evidence="1">The sequence shown here is derived from an EMBL/GenBank/DDBJ whole genome shotgun (WGS) entry which is preliminary data.</text>
</comment>
<accession>A0A8H3BVZ4</accession>
<proteinExistence type="predicted"/>
<dbReference type="EMBL" id="CAJMWW010000331">
    <property type="protein sequence ID" value="CAE6467290.1"/>
    <property type="molecule type" value="Genomic_DNA"/>
</dbReference>
<name>A0A8H3BVZ4_9AGAM</name>
<dbReference type="AlphaFoldDB" id="A0A8H3BVZ4"/>